<organism evidence="1 2">
    <name type="scientific">Apilactobacillus micheneri</name>
    <dbReference type="NCBI Taxonomy" id="1899430"/>
    <lineage>
        <taxon>Bacteria</taxon>
        <taxon>Bacillati</taxon>
        <taxon>Bacillota</taxon>
        <taxon>Bacilli</taxon>
        <taxon>Lactobacillales</taxon>
        <taxon>Lactobacillaceae</taxon>
        <taxon>Apilactobacillus</taxon>
    </lineage>
</organism>
<reference evidence="1" key="1">
    <citation type="submission" date="2018-08" db="EMBL/GenBank/DDBJ databases">
        <title>Comparative genomics of wild bee and flower associated Lactobacillus reveals potential adaptation to the bee host.</title>
        <authorList>
            <person name="Vuong H.Q."/>
            <person name="Mcfrederick Q.S."/>
        </authorList>
    </citation>
    <scope>NUCLEOTIDE SEQUENCE</scope>
    <source>
        <strain evidence="1">HV_63</strain>
    </source>
</reference>
<gene>
    <name evidence="1" type="ORF">DY130_02165</name>
</gene>
<dbReference type="GeneID" id="58107982"/>
<dbReference type="RefSeq" id="WP_140923966.1">
    <property type="nucleotide sequence ID" value="NZ_QUBF01000002.1"/>
</dbReference>
<dbReference type="EMBL" id="QUBG01000002">
    <property type="protein sequence ID" value="TPR45018.1"/>
    <property type="molecule type" value="Genomic_DNA"/>
</dbReference>
<comment type="caution">
    <text evidence="1">The sequence shown here is derived from an EMBL/GenBank/DDBJ whole genome shotgun (WGS) entry which is preliminary data.</text>
</comment>
<proteinExistence type="predicted"/>
<name>A0A9Q8MUG6_9LACO</name>
<accession>A0A9Q8MUG6</accession>
<evidence type="ECO:0000313" key="2">
    <source>
        <dbReference type="Proteomes" id="UP000784700"/>
    </source>
</evidence>
<evidence type="ECO:0000313" key="1">
    <source>
        <dbReference type="EMBL" id="TPR45018.1"/>
    </source>
</evidence>
<dbReference type="AlphaFoldDB" id="A0A9Q8MUG6"/>
<dbReference type="Proteomes" id="UP000784700">
    <property type="component" value="Unassembled WGS sequence"/>
</dbReference>
<protein>
    <submittedName>
        <fullName evidence="1">Uncharacterized protein</fullName>
    </submittedName>
</protein>
<sequence>MNDILEPDILIAAVNNNIDVKNAFAVLRDKISDEYDDNPLYANKVSSNAIVIAKKIINANLCETKIDFDNYKSVHNFIVKNDLYLKSDAKNELLNNFK</sequence>